<dbReference type="InterPro" id="IPR009506">
    <property type="entry name" value="YjiS-like"/>
</dbReference>
<sequence length="70" mass="8011">MAFVQTAQSARIDLIATLRASIEDFKAARVLRQKYNTTVRELARMSDRELNDIGVDRYDIHSIATQHVYG</sequence>
<dbReference type="Pfam" id="PF06568">
    <property type="entry name" value="YjiS-like"/>
    <property type="match status" value="1"/>
</dbReference>
<accession>A0ABY1NUV2</accession>
<keyword evidence="3" id="KW-1185">Reference proteome</keyword>
<evidence type="ECO:0000313" key="3">
    <source>
        <dbReference type="Proteomes" id="UP001157961"/>
    </source>
</evidence>
<protein>
    <recommendedName>
        <fullName evidence="1">YjiS-like domain-containing protein</fullName>
    </recommendedName>
</protein>
<proteinExistence type="predicted"/>
<evidence type="ECO:0000313" key="2">
    <source>
        <dbReference type="EMBL" id="SMP18859.1"/>
    </source>
</evidence>
<reference evidence="2 3" key="1">
    <citation type="submission" date="2017-05" db="EMBL/GenBank/DDBJ databases">
        <authorList>
            <person name="Varghese N."/>
            <person name="Submissions S."/>
        </authorList>
    </citation>
    <scope>NUCLEOTIDE SEQUENCE [LARGE SCALE GENOMIC DNA]</scope>
    <source>
        <strain evidence="2 3">DSM 29734</strain>
    </source>
</reference>
<gene>
    <name evidence="2" type="ORF">SAMN06265373_103343</name>
</gene>
<evidence type="ECO:0000259" key="1">
    <source>
        <dbReference type="Pfam" id="PF06568"/>
    </source>
</evidence>
<dbReference type="Proteomes" id="UP001157961">
    <property type="component" value="Unassembled WGS sequence"/>
</dbReference>
<organism evidence="2 3">
    <name type="scientific">Shimia sagamensis</name>
    <dbReference type="NCBI Taxonomy" id="1566352"/>
    <lineage>
        <taxon>Bacteria</taxon>
        <taxon>Pseudomonadati</taxon>
        <taxon>Pseudomonadota</taxon>
        <taxon>Alphaproteobacteria</taxon>
        <taxon>Rhodobacterales</taxon>
        <taxon>Roseobacteraceae</taxon>
    </lineage>
</organism>
<comment type="caution">
    <text evidence="2">The sequence shown here is derived from an EMBL/GenBank/DDBJ whole genome shotgun (WGS) entry which is preliminary data.</text>
</comment>
<feature type="domain" description="YjiS-like" evidence="1">
    <location>
        <begin position="30"/>
        <end position="61"/>
    </location>
</feature>
<dbReference type="EMBL" id="FXTY01000003">
    <property type="protein sequence ID" value="SMP18859.1"/>
    <property type="molecule type" value="Genomic_DNA"/>
</dbReference>
<dbReference type="RefSeq" id="WP_283425783.1">
    <property type="nucleotide sequence ID" value="NZ_FXTY01000003.1"/>
</dbReference>
<name>A0ABY1NUV2_9RHOB</name>